<dbReference type="InterPro" id="IPR035992">
    <property type="entry name" value="Ricin_B-like_lectins"/>
</dbReference>
<accession>A0A4Y7Q151</accession>
<dbReference type="AlphaFoldDB" id="A0A4Y7Q151"/>
<keyword evidence="4" id="KW-1185">Reference proteome</keyword>
<evidence type="ECO:0000313" key="3">
    <source>
        <dbReference type="EMBL" id="TDL21051.1"/>
    </source>
</evidence>
<evidence type="ECO:0000256" key="1">
    <source>
        <dbReference type="SAM" id="Coils"/>
    </source>
</evidence>
<proteinExistence type="predicted"/>
<dbReference type="Proteomes" id="UP000294933">
    <property type="component" value="Unassembled WGS sequence"/>
</dbReference>
<feature type="coiled-coil region" evidence="1">
    <location>
        <begin position="124"/>
        <end position="190"/>
    </location>
</feature>
<keyword evidence="1" id="KW-0175">Coiled coil</keyword>
<feature type="region of interest" description="Disordered" evidence="2">
    <location>
        <begin position="366"/>
        <end position="395"/>
    </location>
</feature>
<dbReference type="EMBL" id="ML170183">
    <property type="protein sequence ID" value="TDL21051.1"/>
    <property type="molecule type" value="Genomic_DNA"/>
</dbReference>
<dbReference type="OrthoDB" id="3266227at2759"/>
<sequence length="395" mass="45228">MESTRSPGGHRAWSISRLDNDKYTIRNIGTNHYAASPSFPKVEGNIITTQNLQQWDIRETGVKGKYVIYTTAADIDLFWGLANGQLETPISLREIPNTPSNQWELTKVDLWRVVGHLRGKLAEHTKLFDDYRKLQDEHRKLQDENLQLRRDMKLRDEERKPSDSVGLMDIKVALDAVQQERARHARAEAKLVTSHQMAFQQERERHTRVEGELITSQQIASQQERARHLQAEAELRTYYEKLLAEKVREAEKWRRARTVPLWFLVGSARPLLDDPFQWVTASAGGADSASASSAVESLLDASRDNYGFYSADFLSSLTFIFGNLRRLCSLYHRNVLFDFIILFNVKVNQNPDRLSSSQHLLHQDHHTSPTAISLSPPASPFSPHPKTIGKTEYKT</sequence>
<dbReference type="Gene3D" id="2.80.10.50">
    <property type="match status" value="1"/>
</dbReference>
<name>A0A4Y7Q151_9AGAM</name>
<dbReference type="VEuPathDB" id="FungiDB:BD410DRAFT_840773"/>
<dbReference type="SUPFAM" id="SSF50370">
    <property type="entry name" value="Ricin B-like lectins"/>
    <property type="match status" value="1"/>
</dbReference>
<evidence type="ECO:0000313" key="4">
    <source>
        <dbReference type="Proteomes" id="UP000294933"/>
    </source>
</evidence>
<reference evidence="3 4" key="1">
    <citation type="submission" date="2018-06" db="EMBL/GenBank/DDBJ databases">
        <title>A transcriptomic atlas of mushroom development highlights an independent origin of complex multicellularity.</title>
        <authorList>
            <consortium name="DOE Joint Genome Institute"/>
            <person name="Krizsan K."/>
            <person name="Almasi E."/>
            <person name="Merenyi Z."/>
            <person name="Sahu N."/>
            <person name="Viragh M."/>
            <person name="Koszo T."/>
            <person name="Mondo S."/>
            <person name="Kiss B."/>
            <person name="Balint B."/>
            <person name="Kues U."/>
            <person name="Barry K."/>
            <person name="Hegedus J.C."/>
            <person name="Henrissat B."/>
            <person name="Johnson J."/>
            <person name="Lipzen A."/>
            <person name="Ohm R."/>
            <person name="Nagy I."/>
            <person name="Pangilinan J."/>
            <person name="Yan J."/>
            <person name="Xiong Y."/>
            <person name="Grigoriev I.V."/>
            <person name="Hibbett D.S."/>
            <person name="Nagy L.G."/>
        </authorList>
    </citation>
    <scope>NUCLEOTIDE SEQUENCE [LARGE SCALE GENOMIC DNA]</scope>
    <source>
        <strain evidence="3 4">SZMC22713</strain>
    </source>
</reference>
<protein>
    <submittedName>
        <fullName evidence="3">Uncharacterized protein</fullName>
    </submittedName>
</protein>
<gene>
    <name evidence="3" type="ORF">BD410DRAFT_840773</name>
</gene>
<evidence type="ECO:0000256" key="2">
    <source>
        <dbReference type="SAM" id="MobiDB-lite"/>
    </source>
</evidence>
<organism evidence="3 4">
    <name type="scientific">Rickenella mellea</name>
    <dbReference type="NCBI Taxonomy" id="50990"/>
    <lineage>
        <taxon>Eukaryota</taxon>
        <taxon>Fungi</taxon>
        <taxon>Dikarya</taxon>
        <taxon>Basidiomycota</taxon>
        <taxon>Agaricomycotina</taxon>
        <taxon>Agaricomycetes</taxon>
        <taxon>Hymenochaetales</taxon>
        <taxon>Rickenellaceae</taxon>
        <taxon>Rickenella</taxon>
    </lineage>
</organism>